<dbReference type="CDD" id="cd00093">
    <property type="entry name" value="HTH_XRE"/>
    <property type="match status" value="1"/>
</dbReference>
<feature type="domain" description="HTH cro/C1-type" evidence="5">
    <location>
        <begin position="25"/>
        <end position="67"/>
    </location>
</feature>
<dbReference type="KEGG" id="dma:DMR_24740"/>
<organism evidence="6 7">
    <name type="scientific">Solidesulfovibrio magneticus (strain ATCC 700980 / DSM 13731 / RS-1)</name>
    <name type="common">Desulfovibrio magneticus</name>
    <dbReference type="NCBI Taxonomy" id="573370"/>
    <lineage>
        <taxon>Bacteria</taxon>
        <taxon>Pseudomonadati</taxon>
        <taxon>Thermodesulfobacteriota</taxon>
        <taxon>Desulfovibrionia</taxon>
        <taxon>Desulfovibrionales</taxon>
        <taxon>Desulfovibrionaceae</taxon>
        <taxon>Solidesulfovibrio</taxon>
    </lineage>
</organism>
<dbReference type="Pfam" id="PF01381">
    <property type="entry name" value="HTH_3"/>
    <property type="match status" value="1"/>
</dbReference>
<dbReference type="PROSITE" id="PS50943">
    <property type="entry name" value="HTH_CROC1"/>
    <property type="match status" value="1"/>
</dbReference>
<keyword evidence="1" id="KW-0805">Transcription regulation</keyword>
<dbReference type="PANTHER" id="PTHR40661:SF3">
    <property type="entry name" value="FELS-1 PROPHAGE TRANSCRIPTIONAL REGULATOR"/>
    <property type="match status" value="1"/>
</dbReference>
<dbReference type="RefSeq" id="WP_015861144.1">
    <property type="nucleotide sequence ID" value="NC_012796.1"/>
</dbReference>
<reference evidence="6 7" key="1">
    <citation type="journal article" date="2009" name="Genome Res.">
        <title>Whole genome sequence of Desulfovibrio magneticus strain RS-1 revealed common gene clusters in magnetotactic bacteria.</title>
        <authorList>
            <person name="Nakazawa H."/>
            <person name="Arakaki A."/>
            <person name="Narita-Yamada S."/>
            <person name="Yashiro I."/>
            <person name="Jinno K."/>
            <person name="Aoki N."/>
            <person name="Tsuruyama A."/>
            <person name="Okamura Y."/>
            <person name="Tanikawa S."/>
            <person name="Fujita N."/>
            <person name="Takeyama H."/>
            <person name="Matsunaga T."/>
        </authorList>
    </citation>
    <scope>NUCLEOTIDE SEQUENCE [LARGE SCALE GENOMIC DNA]</scope>
    <source>
        <strain evidence="7">ATCC 700980 / DSM 13731 / RS-1</strain>
    </source>
</reference>
<dbReference type="HOGENOM" id="CLU_1666607_0_0_7"/>
<dbReference type="SMART" id="SM00530">
    <property type="entry name" value="HTH_XRE"/>
    <property type="match status" value="1"/>
</dbReference>
<name>C4XTG8_SOLM1</name>
<dbReference type="InterPro" id="IPR001387">
    <property type="entry name" value="Cro/C1-type_HTH"/>
</dbReference>
<protein>
    <submittedName>
        <fullName evidence="6">Xre family DNA-binding protein</fullName>
    </submittedName>
</protein>
<dbReference type="EMBL" id="AP010904">
    <property type="protein sequence ID" value="BAH75965.1"/>
    <property type="molecule type" value="Genomic_DNA"/>
</dbReference>
<dbReference type="InterPro" id="IPR010982">
    <property type="entry name" value="Lambda_DNA-bd_dom_sf"/>
</dbReference>
<dbReference type="Proteomes" id="UP000009071">
    <property type="component" value="Chromosome"/>
</dbReference>
<evidence type="ECO:0000256" key="3">
    <source>
        <dbReference type="ARBA" id="ARBA00023163"/>
    </source>
</evidence>
<evidence type="ECO:0000313" key="6">
    <source>
        <dbReference type="EMBL" id="BAH75965.1"/>
    </source>
</evidence>
<dbReference type="SUPFAM" id="SSF47413">
    <property type="entry name" value="lambda repressor-like DNA-binding domains"/>
    <property type="match status" value="1"/>
</dbReference>
<dbReference type="AlphaFoldDB" id="C4XTG8"/>
<keyword evidence="7" id="KW-1185">Reference proteome</keyword>
<dbReference type="STRING" id="573370.DMR_24740"/>
<evidence type="ECO:0000259" key="5">
    <source>
        <dbReference type="PROSITE" id="PS50943"/>
    </source>
</evidence>
<evidence type="ECO:0000256" key="2">
    <source>
        <dbReference type="ARBA" id="ARBA00023125"/>
    </source>
</evidence>
<accession>C4XTG8</accession>
<gene>
    <name evidence="6" type="ordered locus">DMR_24740</name>
</gene>
<dbReference type="OrthoDB" id="1524186at2"/>
<proteinExistence type="predicted"/>
<sequence>MNFDDKNDFAQRLRHLIQCLKIKDTEFAQQGGVTKQTLSGYLTGKREPGRSTLANWVNAFHVNGTWLLTGEGGMFSEDCNQKTNDFPQEEISDKLTCEQRNMLTYKRLQTELGMDKQRIAEGLEAIVMGKRPSSRKPAKEYGSGEDVGYSERGGDELFGG</sequence>
<dbReference type="eggNOG" id="COG1396">
    <property type="taxonomic scope" value="Bacteria"/>
</dbReference>
<dbReference type="PANTHER" id="PTHR40661">
    <property type="match status" value="1"/>
</dbReference>
<keyword evidence="3" id="KW-0804">Transcription</keyword>
<keyword evidence="2 6" id="KW-0238">DNA-binding</keyword>
<evidence type="ECO:0000256" key="4">
    <source>
        <dbReference type="SAM" id="MobiDB-lite"/>
    </source>
</evidence>
<dbReference type="Gene3D" id="1.10.260.40">
    <property type="entry name" value="lambda repressor-like DNA-binding domains"/>
    <property type="match status" value="1"/>
</dbReference>
<evidence type="ECO:0000313" key="7">
    <source>
        <dbReference type="Proteomes" id="UP000009071"/>
    </source>
</evidence>
<evidence type="ECO:0000256" key="1">
    <source>
        <dbReference type="ARBA" id="ARBA00023015"/>
    </source>
</evidence>
<dbReference type="GO" id="GO:0003677">
    <property type="term" value="F:DNA binding"/>
    <property type="evidence" value="ECO:0007669"/>
    <property type="project" value="UniProtKB-KW"/>
</dbReference>
<feature type="region of interest" description="Disordered" evidence="4">
    <location>
        <begin position="131"/>
        <end position="160"/>
    </location>
</feature>